<protein>
    <submittedName>
        <fullName evidence="2">EGF-like domain-containing protein</fullName>
    </submittedName>
</protein>
<accession>A0AC34QZR9</accession>
<name>A0AC34QZR9_9BILA</name>
<dbReference type="Proteomes" id="UP000887576">
    <property type="component" value="Unplaced"/>
</dbReference>
<sequence>MKNEIKLFLIFLAFIALGFCQNCKPDEEWKKCGTCESTCQDPNPICLKMCRSPRCMCKKGTVRNVDGSCIPLEQCPPEINSTDPHSDECGENEIFAMCPCEKTCKNPKVVCPLTLRVCPSGKPRCQCKAGYARNADKVCVPISECHSNDTCGKNEELKTCPGCEPTCDEPNPICNALCIQGEACQCKKRFFRNKDGECVPRGQCPPSTVRPIRVKRDGELQCGENERVTQCSGCESNCAFLDRMCTMECNNIPACECESGYSRDATGQCIPTNECPDEGSRVPRDTNLTCGENEHVVECSGCESNCAFLDRMCPMICNNIPACECQPGFSRDSTSGKCIPTDDCPVSSNITCGKNEELNPCPGCEPTCTNPSPICPKRPCIIGQGKCECKSGFYRDFKGKCVTFDHCSNHGNKTCGKNEELRTCPMCEATCTNPNPVCPFLCILGPGECRCKSGFYRNSAGECVRFSQCPNHGNDTCGEHEILKSCPGCEPSCKDPNPICPLICRIGQECECENGFYRNSAGNCVTLDECSHDGNVTCDENEELRSCPGCEPSCKNPNPICPRICRPGRKCRCKKGFYRDSTGDCVELEECREEGNKTCDENEELQNCPGCEASCYNPDPICPEICHPGQKCQCKKGFLRNIRGDCVSPDLCYMSAAARPNKKCPKGEVWTECGSCEGSCDDLNPICILECRPAGCYCKRGFVRGPNGDCIPKGLCRRPPRSTRKPTTEYPINREILNFLHE</sequence>
<reference evidence="2" key="1">
    <citation type="submission" date="2022-11" db="UniProtKB">
        <authorList>
            <consortium name="WormBaseParasite"/>
        </authorList>
    </citation>
    <scope>IDENTIFICATION</scope>
</reference>
<evidence type="ECO:0000313" key="1">
    <source>
        <dbReference type="Proteomes" id="UP000887576"/>
    </source>
</evidence>
<evidence type="ECO:0000313" key="2">
    <source>
        <dbReference type="WBParaSite" id="JU765_v2.g20626.t2"/>
    </source>
</evidence>
<dbReference type="WBParaSite" id="JU765_v2.g20626.t2">
    <property type="protein sequence ID" value="JU765_v2.g20626.t2"/>
    <property type="gene ID" value="JU765_v2.g20626"/>
</dbReference>
<organism evidence="1 2">
    <name type="scientific">Panagrolaimus sp. JU765</name>
    <dbReference type="NCBI Taxonomy" id="591449"/>
    <lineage>
        <taxon>Eukaryota</taxon>
        <taxon>Metazoa</taxon>
        <taxon>Ecdysozoa</taxon>
        <taxon>Nematoda</taxon>
        <taxon>Chromadorea</taxon>
        <taxon>Rhabditida</taxon>
        <taxon>Tylenchina</taxon>
        <taxon>Panagrolaimomorpha</taxon>
        <taxon>Panagrolaimoidea</taxon>
        <taxon>Panagrolaimidae</taxon>
        <taxon>Panagrolaimus</taxon>
    </lineage>
</organism>
<proteinExistence type="predicted"/>